<dbReference type="Proteomes" id="UP000054047">
    <property type="component" value="Unassembled WGS sequence"/>
</dbReference>
<accession>A0A0C2GTC9</accession>
<organism evidence="2 3">
    <name type="scientific">Ancylostoma duodenale</name>
    <dbReference type="NCBI Taxonomy" id="51022"/>
    <lineage>
        <taxon>Eukaryota</taxon>
        <taxon>Metazoa</taxon>
        <taxon>Ecdysozoa</taxon>
        <taxon>Nematoda</taxon>
        <taxon>Chromadorea</taxon>
        <taxon>Rhabditida</taxon>
        <taxon>Rhabditina</taxon>
        <taxon>Rhabditomorpha</taxon>
        <taxon>Strongyloidea</taxon>
        <taxon>Ancylostomatidae</taxon>
        <taxon>Ancylostomatinae</taxon>
        <taxon>Ancylostoma</taxon>
    </lineage>
</organism>
<sequence length="135" mass="13843">MPTVLIALVSLLSLEAKNTILVAAPTDGGTINEALPKDRPSSSNFLSFDYYLIAANADAATTDAATTDVVVADAVSTEVATTVGLTTNAATTDAATTDVSTTGAATTDAATTEAMTTTTLRTRRPWPSNHLLLII</sequence>
<gene>
    <name evidence="2" type="ORF">ANCDUO_05159</name>
</gene>
<protein>
    <submittedName>
        <fullName evidence="2">Uncharacterized protein</fullName>
    </submittedName>
</protein>
<name>A0A0C2GTC9_9BILA</name>
<feature type="chain" id="PRO_5002149366" evidence="1">
    <location>
        <begin position="17"/>
        <end position="135"/>
    </location>
</feature>
<feature type="signal peptide" evidence="1">
    <location>
        <begin position="1"/>
        <end position="16"/>
    </location>
</feature>
<evidence type="ECO:0000256" key="1">
    <source>
        <dbReference type="SAM" id="SignalP"/>
    </source>
</evidence>
<dbReference type="AlphaFoldDB" id="A0A0C2GTC9"/>
<proteinExistence type="predicted"/>
<dbReference type="EMBL" id="KN728008">
    <property type="protein sequence ID" value="KIH64530.1"/>
    <property type="molecule type" value="Genomic_DNA"/>
</dbReference>
<evidence type="ECO:0000313" key="2">
    <source>
        <dbReference type="EMBL" id="KIH64530.1"/>
    </source>
</evidence>
<evidence type="ECO:0000313" key="3">
    <source>
        <dbReference type="Proteomes" id="UP000054047"/>
    </source>
</evidence>
<reference evidence="2 3" key="1">
    <citation type="submission" date="2013-12" db="EMBL/GenBank/DDBJ databases">
        <title>Draft genome of the parsitic nematode Ancylostoma duodenale.</title>
        <authorList>
            <person name="Mitreva M."/>
        </authorList>
    </citation>
    <scope>NUCLEOTIDE SEQUENCE [LARGE SCALE GENOMIC DNA]</scope>
    <source>
        <strain evidence="2 3">Zhejiang</strain>
    </source>
</reference>
<keyword evidence="1" id="KW-0732">Signal</keyword>
<keyword evidence="3" id="KW-1185">Reference proteome</keyword>